<accession>A0AAD1FIL7</accession>
<sequence length="46" mass="5548">MFFLSFFIISLKDNDFFVFNGTFQKKKTDTPKKEYLFSNFYAFVGE</sequence>
<organism evidence="1 3">
    <name type="scientific">Streptococcus intermedius</name>
    <dbReference type="NCBI Taxonomy" id="1338"/>
    <lineage>
        <taxon>Bacteria</taxon>
        <taxon>Bacillati</taxon>
        <taxon>Bacillota</taxon>
        <taxon>Bacilli</taxon>
        <taxon>Lactobacillales</taxon>
        <taxon>Streptococcaceae</taxon>
        <taxon>Streptococcus</taxon>
        <taxon>Streptococcus anginosus group</taxon>
    </lineage>
</organism>
<dbReference type="EMBL" id="AP014880">
    <property type="protein sequence ID" value="BAW16067.1"/>
    <property type="molecule type" value="Genomic_DNA"/>
</dbReference>
<protein>
    <submittedName>
        <fullName evidence="1">Uncharacterized protein</fullName>
    </submittedName>
</protein>
<dbReference type="Proteomes" id="UP000217792">
    <property type="component" value="Chromosome"/>
</dbReference>
<dbReference type="EMBL" id="AP014880">
    <property type="protein sequence ID" value="BAW17076.1"/>
    <property type="molecule type" value="Genomic_DNA"/>
</dbReference>
<evidence type="ECO:0000313" key="2">
    <source>
        <dbReference type="EMBL" id="BAW17076.1"/>
    </source>
</evidence>
<gene>
    <name evidence="1" type="ORF">SITYG_00810</name>
    <name evidence="2" type="ORF">SITYG_10970</name>
</gene>
<evidence type="ECO:0000313" key="3">
    <source>
        <dbReference type="Proteomes" id="UP000217792"/>
    </source>
</evidence>
<evidence type="ECO:0000313" key="1">
    <source>
        <dbReference type="EMBL" id="BAW16067.1"/>
    </source>
</evidence>
<proteinExistence type="predicted"/>
<reference evidence="1 3" key="1">
    <citation type="journal article" date="2017" name="Infect. Immun.">
        <title>Characterization of the Pathogenicity of Streptococcus intermedius TYG1620 Isolated from a Human Brain Abscess Based on the Complete Genome Sequence with Transcriptome Analysis and Transposon Mutagenesis in a Murine Subcutaneous Abscess Model.</title>
        <authorList>
            <person name="Hasegawa N."/>
            <person name="Sekizuka T."/>
            <person name="Sugi Y."/>
            <person name="Kawakami N."/>
            <person name="Ogasawara Y."/>
            <person name="Kato K."/>
            <person name="Yamashita A."/>
            <person name="Takeuchi F."/>
            <person name="Kuroda M."/>
        </authorList>
    </citation>
    <scope>NUCLEOTIDE SEQUENCE [LARGE SCALE GENOMIC DNA]</scope>
    <source>
        <strain evidence="1 3">TYG1620</strain>
    </source>
</reference>
<name>A0AAD1FIL7_STRIT</name>
<dbReference type="AlphaFoldDB" id="A0AAD1FIL7"/>